<evidence type="ECO:0000259" key="1">
    <source>
        <dbReference type="PROSITE" id="PS51272"/>
    </source>
</evidence>
<reference evidence="2 3" key="2">
    <citation type="journal article" date="2016" name="Genome Announc.">
        <title>Complete Genome Sequences of Two Interactive Moderate Thermophiles, Paenibacillus napthalenovorans 32O-Y and Paenibacillus sp. 32O-W.</title>
        <authorList>
            <person name="Butler R.R.III."/>
            <person name="Wang J."/>
            <person name="Stark B.C."/>
            <person name="Pombert J.F."/>
        </authorList>
    </citation>
    <scope>NUCLEOTIDE SEQUENCE [LARGE SCALE GENOMIC DNA]</scope>
    <source>
        <strain evidence="2 3">32O-Y</strain>
    </source>
</reference>
<dbReference type="STRING" id="162209.IJ22_47870"/>
<dbReference type="KEGG" id="pnp:IJ22_47870"/>
<reference evidence="3" key="1">
    <citation type="submission" date="2015-12" db="EMBL/GenBank/DDBJ databases">
        <title>Complete genome sequences of two moderately thermophilic Paenibacillus species.</title>
        <authorList>
            <person name="Butler R.III."/>
            <person name="Wang J."/>
            <person name="Stark B.C."/>
            <person name="Pombert J.-F."/>
        </authorList>
    </citation>
    <scope>NUCLEOTIDE SEQUENCE [LARGE SCALE GENOMIC DNA]</scope>
    <source>
        <strain evidence="3">32O-Y</strain>
    </source>
</reference>
<evidence type="ECO:0000313" key="3">
    <source>
        <dbReference type="Proteomes" id="UP000061660"/>
    </source>
</evidence>
<dbReference type="PANTHER" id="PTHR43308:SF5">
    <property type="entry name" value="S-LAYER PROTEIN _ PEPTIDOGLYCAN ENDO-BETA-N-ACETYLGLUCOSAMINIDASE"/>
    <property type="match status" value="1"/>
</dbReference>
<protein>
    <submittedName>
        <fullName evidence="2">Asparaginase</fullName>
    </submittedName>
</protein>
<dbReference type="EMBL" id="CP013652">
    <property type="protein sequence ID" value="ALS25049.1"/>
    <property type="molecule type" value="Genomic_DNA"/>
</dbReference>
<sequence length="134" mass="13954">MSGYPDGTFRPNNSVTRAEFTAMLVGALKLDGTGVALDFTDQAKIGAWAKRAVALAVQTGIVSECEDGSFRPDAQITRAEMASMIANALKVPFDANAQTGFADDEDIPNWAKCAVGSGSHATQNAGSSGARINQ</sequence>
<name>A0A0U2UFP0_9BACL</name>
<dbReference type="Proteomes" id="UP000061660">
    <property type="component" value="Chromosome"/>
</dbReference>
<dbReference type="Pfam" id="PF00395">
    <property type="entry name" value="SLH"/>
    <property type="match status" value="2"/>
</dbReference>
<gene>
    <name evidence="2" type="ORF">IJ22_47870</name>
</gene>
<dbReference type="InterPro" id="IPR051465">
    <property type="entry name" value="Cell_Envelope_Struct_Comp"/>
</dbReference>
<feature type="domain" description="SLH" evidence="1">
    <location>
        <begin position="36"/>
        <end position="99"/>
    </location>
</feature>
<accession>A0A0U2UFP0</accession>
<organism evidence="2 3">
    <name type="scientific">Paenibacillus naphthalenovorans</name>
    <dbReference type="NCBI Taxonomy" id="162209"/>
    <lineage>
        <taxon>Bacteria</taxon>
        <taxon>Bacillati</taxon>
        <taxon>Bacillota</taxon>
        <taxon>Bacilli</taxon>
        <taxon>Bacillales</taxon>
        <taxon>Paenibacillaceae</taxon>
        <taxon>Paenibacillus</taxon>
    </lineage>
</organism>
<feature type="domain" description="SLH" evidence="1">
    <location>
        <begin position="1"/>
        <end position="34"/>
    </location>
</feature>
<proteinExistence type="predicted"/>
<keyword evidence="3" id="KW-1185">Reference proteome</keyword>
<dbReference type="PANTHER" id="PTHR43308">
    <property type="entry name" value="OUTER MEMBRANE PROTEIN ALPHA-RELATED"/>
    <property type="match status" value="1"/>
</dbReference>
<dbReference type="AlphaFoldDB" id="A0A0U2UFP0"/>
<dbReference type="PROSITE" id="PS51272">
    <property type="entry name" value="SLH"/>
    <property type="match status" value="2"/>
</dbReference>
<dbReference type="InterPro" id="IPR001119">
    <property type="entry name" value="SLH_dom"/>
</dbReference>
<evidence type="ECO:0000313" key="2">
    <source>
        <dbReference type="EMBL" id="ALS25049.1"/>
    </source>
</evidence>
<dbReference type="PATRIC" id="fig|162209.4.peg.5039"/>